<dbReference type="AlphaFoldDB" id="A0A7C8HHI2"/>
<evidence type="ECO:0000313" key="1">
    <source>
        <dbReference type="EMBL" id="KAE9633192.1"/>
    </source>
</evidence>
<dbReference type="InterPro" id="IPR054263">
    <property type="entry name" value="DUF6994"/>
</dbReference>
<gene>
    <name evidence="1" type="ORF">GND95_09980</name>
</gene>
<organism evidence="1 2">
    <name type="scientific">Defluviitalea raffinosedens</name>
    <dbReference type="NCBI Taxonomy" id="1450156"/>
    <lineage>
        <taxon>Bacteria</taxon>
        <taxon>Bacillati</taxon>
        <taxon>Bacillota</taxon>
        <taxon>Clostridia</taxon>
        <taxon>Lachnospirales</taxon>
        <taxon>Defluviitaleaceae</taxon>
        <taxon>Defluviitalea</taxon>
    </lineage>
</organism>
<comment type="caution">
    <text evidence="1">The sequence shown here is derived from an EMBL/GenBank/DDBJ whole genome shotgun (WGS) entry which is preliminary data.</text>
</comment>
<dbReference type="EMBL" id="WSLF01000009">
    <property type="protein sequence ID" value="KAE9633192.1"/>
    <property type="molecule type" value="Genomic_DNA"/>
</dbReference>
<name>A0A7C8HHI2_9FIRM</name>
<accession>A0A7C8HHI2</accession>
<evidence type="ECO:0000313" key="2">
    <source>
        <dbReference type="Proteomes" id="UP000483018"/>
    </source>
</evidence>
<dbReference type="Proteomes" id="UP000483018">
    <property type="component" value="Unassembled WGS sequence"/>
</dbReference>
<sequence>MTSKEIGKILKTARTFGGHIIWPRWIGIPKRNGKPGYNFIKEFESINVCRGGEKEFYDRIDLTLFDLKEWYFKRKCELQFTYDKNMIWFNQFVDFRNFINFLDLTVLYI</sequence>
<keyword evidence="2" id="KW-1185">Reference proteome</keyword>
<dbReference type="OrthoDB" id="2085150at2"/>
<proteinExistence type="predicted"/>
<dbReference type="Pfam" id="PF22507">
    <property type="entry name" value="DUF6994"/>
    <property type="match status" value="1"/>
</dbReference>
<reference evidence="1 2" key="1">
    <citation type="submission" date="2019-12" db="EMBL/GenBank/DDBJ databases">
        <title>Defluviitalea raffinosedens, isolated from a biogas fermenter, genome sequencing and characterization.</title>
        <authorList>
            <person name="Rettenmaier R."/>
            <person name="Schneider M."/>
            <person name="Neuhaus K."/>
            <person name="Liebl W."/>
            <person name="Zverlov V."/>
        </authorList>
    </citation>
    <scope>NUCLEOTIDE SEQUENCE [LARGE SCALE GENOMIC DNA]</scope>
    <source>
        <strain evidence="1 2">249c-K6</strain>
    </source>
</reference>
<protein>
    <submittedName>
        <fullName evidence="1">Uncharacterized protein</fullName>
    </submittedName>
</protein>